<protein>
    <submittedName>
        <fullName evidence="1">9009_t:CDS:1</fullName>
    </submittedName>
</protein>
<dbReference type="OrthoDB" id="2443264at2759"/>
<gene>
    <name evidence="1" type="ORF">CPELLU_LOCUS8262</name>
</gene>
<reference evidence="1" key="1">
    <citation type="submission" date="2021-06" db="EMBL/GenBank/DDBJ databases">
        <authorList>
            <person name="Kallberg Y."/>
            <person name="Tangrot J."/>
            <person name="Rosling A."/>
        </authorList>
    </citation>
    <scope>NUCLEOTIDE SEQUENCE</scope>
    <source>
        <strain evidence="1">FL966</strain>
    </source>
</reference>
<dbReference type="AlphaFoldDB" id="A0A9N9D6Z5"/>
<keyword evidence="2" id="KW-1185">Reference proteome</keyword>
<sequence>DDDVINTVYQTNLLVNLDTTPDVIAKDVAAFVVAEIEGGDDFS</sequence>
<name>A0A9N9D6Z5_9GLOM</name>
<dbReference type="Proteomes" id="UP000789759">
    <property type="component" value="Unassembled WGS sequence"/>
</dbReference>
<comment type="caution">
    <text evidence="1">The sequence shown here is derived from an EMBL/GenBank/DDBJ whole genome shotgun (WGS) entry which is preliminary data.</text>
</comment>
<proteinExistence type="predicted"/>
<accession>A0A9N9D6Z5</accession>
<evidence type="ECO:0000313" key="1">
    <source>
        <dbReference type="EMBL" id="CAG8628318.1"/>
    </source>
</evidence>
<organism evidence="1 2">
    <name type="scientific">Cetraspora pellucida</name>
    <dbReference type="NCBI Taxonomy" id="1433469"/>
    <lineage>
        <taxon>Eukaryota</taxon>
        <taxon>Fungi</taxon>
        <taxon>Fungi incertae sedis</taxon>
        <taxon>Mucoromycota</taxon>
        <taxon>Glomeromycotina</taxon>
        <taxon>Glomeromycetes</taxon>
        <taxon>Diversisporales</taxon>
        <taxon>Gigasporaceae</taxon>
        <taxon>Cetraspora</taxon>
    </lineage>
</organism>
<feature type="non-terminal residue" evidence="1">
    <location>
        <position position="1"/>
    </location>
</feature>
<dbReference type="EMBL" id="CAJVQA010005806">
    <property type="protein sequence ID" value="CAG8628318.1"/>
    <property type="molecule type" value="Genomic_DNA"/>
</dbReference>
<evidence type="ECO:0000313" key="2">
    <source>
        <dbReference type="Proteomes" id="UP000789759"/>
    </source>
</evidence>